<sequence length="619" mass="68485">MRSPEPLRRRAGRAVPAHLLPKAKEAVPARLPVIFGVVEQPDRLLVRFRDATCAGGVQEIDLSNWLVRRDIGLAVAEYLSTKGLLARSTRQGIAKLLNPFLAFLLEGSSVETLADIDADAIARFEAWLNTGESDGTPWSGLTKTQRYRAVADLFDHLRSSPRGAPIRDRDFGFRRNPWPLNHRQVRPREAVSHLDLSLIRRACIDDIAETVARMEIADRAELMSPDRLPSPGARSVTPYRDPVVRLAALVQRYDSRIPARDLLAASDYGLARSMVSPYGSYAEVASALHLSPRAIVPFALLLAIDGAFNPEGLLTLEWHDVERSHPLFGEARWRVGARKARAKRKHYRSFAAGLSAPEAPVNLLRTLERLTRFTRRHVDERHRDRVFVFWTPRAETYGGFDAGEGAAGDGFWHRGLATFIADYGLPAFTMSMMRKTASDLVDIASGGDIKANQVLLGHATVSTTHRSYETSTMRERGREALATAMAWRERFVATGGRADTRNGFLDAGRGSAATPGFSCFEPLFSPLPGQRDGQACTAYGQCPACPLACVDVGDPKVFLRLSQLAAQMEVARSRVHPVRWMDVWLPQAEALRSVWLPRFPAATVHKASSVTLPPLPDLE</sequence>
<keyword evidence="2" id="KW-0233">DNA recombination</keyword>
<evidence type="ECO:0000256" key="2">
    <source>
        <dbReference type="ARBA" id="ARBA00023172"/>
    </source>
</evidence>
<dbReference type="AlphaFoldDB" id="A0A0Q3L6L0"/>
<dbReference type="Proteomes" id="UP000051562">
    <property type="component" value="Unassembled WGS sequence"/>
</dbReference>
<keyword evidence="6" id="KW-1185">Reference proteome</keyword>
<dbReference type="PROSITE" id="PS51900">
    <property type="entry name" value="CB"/>
    <property type="match status" value="1"/>
</dbReference>
<keyword evidence="1" id="KW-0229">DNA integration</keyword>
<name>A0A0Q3L6L0_9HYPH</name>
<protein>
    <recommendedName>
        <fullName evidence="4">Core-binding (CB) domain-containing protein</fullName>
    </recommendedName>
</protein>
<evidence type="ECO:0000256" key="3">
    <source>
        <dbReference type="PROSITE-ProRule" id="PRU01248"/>
    </source>
</evidence>
<dbReference type="EMBL" id="LMAR01000001">
    <property type="protein sequence ID" value="KQK32364.1"/>
    <property type="molecule type" value="Genomic_DNA"/>
</dbReference>
<dbReference type="Gene3D" id="1.10.443.10">
    <property type="entry name" value="Intergrase catalytic core"/>
    <property type="match status" value="1"/>
</dbReference>
<evidence type="ECO:0000259" key="4">
    <source>
        <dbReference type="PROSITE" id="PS51900"/>
    </source>
</evidence>
<feature type="domain" description="Core-binding (CB)" evidence="4">
    <location>
        <begin position="69"/>
        <end position="158"/>
    </location>
</feature>
<evidence type="ECO:0000313" key="5">
    <source>
        <dbReference type="EMBL" id="KQK32364.1"/>
    </source>
</evidence>
<gene>
    <name evidence="5" type="ORF">ARD30_00860</name>
</gene>
<keyword evidence="3" id="KW-0238">DNA-binding</keyword>
<dbReference type="InterPro" id="IPR044068">
    <property type="entry name" value="CB"/>
</dbReference>
<dbReference type="GO" id="GO:0015074">
    <property type="term" value="P:DNA integration"/>
    <property type="evidence" value="ECO:0007669"/>
    <property type="project" value="UniProtKB-KW"/>
</dbReference>
<accession>A0A0Q3L6L0</accession>
<comment type="caution">
    <text evidence="5">The sequence shown here is derived from an EMBL/GenBank/DDBJ whole genome shotgun (WGS) entry which is preliminary data.</text>
</comment>
<organism evidence="5 6">
    <name type="scientific">Bosea thiooxidans</name>
    <dbReference type="NCBI Taxonomy" id="53254"/>
    <lineage>
        <taxon>Bacteria</taxon>
        <taxon>Pseudomonadati</taxon>
        <taxon>Pseudomonadota</taxon>
        <taxon>Alphaproteobacteria</taxon>
        <taxon>Hyphomicrobiales</taxon>
        <taxon>Boseaceae</taxon>
        <taxon>Bosea</taxon>
    </lineage>
</organism>
<dbReference type="GO" id="GO:0003677">
    <property type="term" value="F:DNA binding"/>
    <property type="evidence" value="ECO:0007669"/>
    <property type="project" value="UniProtKB-UniRule"/>
</dbReference>
<evidence type="ECO:0000256" key="1">
    <source>
        <dbReference type="ARBA" id="ARBA00022908"/>
    </source>
</evidence>
<dbReference type="SUPFAM" id="SSF56349">
    <property type="entry name" value="DNA breaking-rejoining enzymes"/>
    <property type="match status" value="1"/>
</dbReference>
<reference evidence="5 6" key="1">
    <citation type="submission" date="2015-10" db="EMBL/GenBank/DDBJ databases">
        <title>Draft genome of Bosea thiooxidans.</title>
        <authorList>
            <person name="Wang X."/>
        </authorList>
    </citation>
    <scope>NUCLEOTIDE SEQUENCE [LARGE SCALE GENOMIC DNA]</scope>
    <source>
        <strain evidence="5 6">CGMCC 9174</strain>
    </source>
</reference>
<dbReference type="InterPro" id="IPR013762">
    <property type="entry name" value="Integrase-like_cat_sf"/>
</dbReference>
<evidence type="ECO:0000313" key="6">
    <source>
        <dbReference type="Proteomes" id="UP000051562"/>
    </source>
</evidence>
<dbReference type="GO" id="GO:0006310">
    <property type="term" value="P:DNA recombination"/>
    <property type="evidence" value="ECO:0007669"/>
    <property type="project" value="UniProtKB-KW"/>
</dbReference>
<dbReference type="InterPro" id="IPR011010">
    <property type="entry name" value="DNA_brk_join_enz"/>
</dbReference>
<proteinExistence type="predicted"/>